<proteinExistence type="predicted"/>
<name>A0A9P5X7D4_9AGAR</name>
<gene>
    <name evidence="1" type="ORF">P691DRAFT_736379</name>
</gene>
<evidence type="ECO:0000313" key="1">
    <source>
        <dbReference type="EMBL" id="KAF9444500.1"/>
    </source>
</evidence>
<dbReference type="Proteomes" id="UP000807342">
    <property type="component" value="Unassembled WGS sequence"/>
</dbReference>
<evidence type="ECO:0000313" key="2">
    <source>
        <dbReference type="Proteomes" id="UP000807342"/>
    </source>
</evidence>
<reference evidence="1" key="1">
    <citation type="submission" date="2020-11" db="EMBL/GenBank/DDBJ databases">
        <authorList>
            <consortium name="DOE Joint Genome Institute"/>
            <person name="Ahrendt S."/>
            <person name="Riley R."/>
            <person name="Andreopoulos W."/>
            <person name="Labutti K."/>
            <person name="Pangilinan J."/>
            <person name="Ruiz-Duenas F.J."/>
            <person name="Barrasa J.M."/>
            <person name="Sanchez-Garcia M."/>
            <person name="Camarero S."/>
            <person name="Miyauchi S."/>
            <person name="Serrano A."/>
            <person name="Linde D."/>
            <person name="Babiker R."/>
            <person name="Drula E."/>
            <person name="Ayuso-Fernandez I."/>
            <person name="Pacheco R."/>
            <person name="Padilla G."/>
            <person name="Ferreira P."/>
            <person name="Barriuso J."/>
            <person name="Kellner H."/>
            <person name="Castanera R."/>
            <person name="Alfaro M."/>
            <person name="Ramirez L."/>
            <person name="Pisabarro A.G."/>
            <person name="Kuo A."/>
            <person name="Tritt A."/>
            <person name="Lipzen A."/>
            <person name="He G."/>
            <person name="Yan M."/>
            <person name="Ng V."/>
            <person name="Cullen D."/>
            <person name="Martin F."/>
            <person name="Rosso M.-N."/>
            <person name="Henrissat B."/>
            <person name="Hibbett D."/>
            <person name="Martinez A.T."/>
            <person name="Grigoriev I.V."/>
        </authorList>
    </citation>
    <scope>NUCLEOTIDE SEQUENCE</scope>
    <source>
        <strain evidence="1">MF-IS2</strain>
    </source>
</reference>
<sequence>MTQTIQPIIRLVVSCNGEQYRVVDVTGAPDGSWVRERVYAKLNIPDDTQTDYSIFPSEIGSFALGDPLNDRDLFSLCRKYGDPSGSLKFFVSTSPNKPPSQYDPGYNSDLTSSFFAGHRSARY</sequence>
<protein>
    <submittedName>
        <fullName evidence="1">Uncharacterized protein</fullName>
    </submittedName>
</protein>
<dbReference type="OrthoDB" id="339325at2759"/>
<dbReference type="EMBL" id="MU151371">
    <property type="protein sequence ID" value="KAF9444500.1"/>
    <property type="molecule type" value="Genomic_DNA"/>
</dbReference>
<dbReference type="AlphaFoldDB" id="A0A9P5X7D4"/>
<comment type="caution">
    <text evidence="1">The sequence shown here is derived from an EMBL/GenBank/DDBJ whole genome shotgun (WGS) entry which is preliminary data.</text>
</comment>
<keyword evidence="2" id="KW-1185">Reference proteome</keyword>
<organism evidence="1 2">
    <name type="scientific">Macrolepiota fuliginosa MF-IS2</name>
    <dbReference type="NCBI Taxonomy" id="1400762"/>
    <lineage>
        <taxon>Eukaryota</taxon>
        <taxon>Fungi</taxon>
        <taxon>Dikarya</taxon>
        <taxon>Basidiomycota</taxon>
        <taxon>Agaricomycotina</taxon>
        <taxon>Agaricomycetes</taxon>
        <taxon>Agaricomycetidae</taxon>
        <taxon>Agaricales</taxon>
        <taxon>Agaricineae</taxon>
        <taxon>Agaricaceae</taxon>
        <taxon>Macrolepiota</taxon>
    </lineage>
</organism>
<accession>A0A9P5X7D4</accession>